<dbReference type="InterPro" id="IPR003722">
    <property type="entry name" value="Cbl_synth_CobH/CbiC"/>
</dbReference>
<evidence type="ECO:0000256" key="3">
    <source>
        <dbReference type="ARBA" id="ARBA00022573"/>
    </source>
</evidence>
<dbReference type="Gene3D" id="3.40.50.10230">
    <property type="entry name" value="Cobalamin biosynthesis CobH/CbiC, precorrin-8X methylmutase"/>
    <property type="match status" value="1"/>
</dbReference>
<keyword evidence="7" id="KW-1185">Reference proteome</keyword>
<keyword evidence="4" id="KW-0413">Isomerase</keyword>
<comment type="similarity">
    <text evidence="2">Belongs to the CobH/CbiC family.</text>
</comment>
<dbReference type="Proteomes" id="UP000184290">
    <property type="component" value="Unassembled WGS sequence"/>
</dbReference>
<feature type="domain" description="Cobalamin biosynthesis precorrin-8X methylmutase CobH/CbiC" evidence="5">
    <location>
        <begin position="18"/>
        <end position="210"/>
    </location>
</feature>
<proteinExistence type="inferred from homology"/>
<comment type="pathway">
    <text evidence="1">Cofactor biosynthesis; adenosylcobalamin biosynthesis.</text>
</comment>
<evidence type="ECO:0000313" key="6">
    <source>
        <dbReference type="EMBL" id="SHI71027.1"/>
    </source>
</evidence>
<dbReference type="SUPFAM" id="SSF63965">
    <property type="entry name" value="Precorrin-8X methylmutase CbiC/CobH"/>
    <property type="match status" value="1"/>
</dbReference>
<reference evidence="6 7" key="1">
    <citation type="submission" date="2016-11" db="EMBL/GenBank/DDBJ databases">
        <authorList>
            <person name="Varghese N."/>
            <person name="Submissions S."/>
        </authorList>
    </citation>
    <scope>NUCLEOTIDE SEQUENCE [LARGE SCALE GENOMIC DNA]</scope>
    <source>
        <strain evidence="6 7">DSM 21988</strain>
    </source>
</reference>
<comment type="caution">
    <text evidence="6">The sequence shown here is derived from an EMBL/GenBank/DDBJ whole genome shotgun (WGS) entry which is preliminary data.</text>
</comment>
<dbReference type="EMBL" id="FQZC01000001">
    <property type="protein sequence ID" value="SHI71027.1"/>
    <property type="molecule type" value="Genomic_DNA"/>
</dbReference>
<evidence type="ECO:0000259" key="5">
    <source>
        <dbReference type="Pfam" id="PF02570"/>
    </source>
</evidence>
<accession>A0ABY1I6V1</accession>
<dbReference type="Pfam" id="PF02570">
    <property type="entry name" value="CbiC"/>
    <property type="match status" value="1"/>
</dbReference>
<dbReference type="PANTHER" id="PTHR43588:SF1">
    <property type="entry name" value="COBALT-PRECORRIN-8 METHYLMUTASE"/>
    <property type="match status" value="1"/>
</dbReference>
<evidence type="ECO:0000256" key="2">
    <source>
        <dbReference type="ARBA" id="ARBA00009774"/>
    </source>
</evidence>
<sequence length="217" mass="22718">MSGFIERPYDYLRNPEAIYARSFETIRMEADLSRFTAEEADVATRIIHACGMVDIAADVGFTPGAVAAGMQAMRAGRAILCDVQMVARGIIQRLLPPGVDIACTLDDAGVADHAQALQTTRSAAAVDLWANRIDGAILVFGNAPTALFRLLECVSQAGAQPALVVGMPVGFVGAVESKQALAERHELASIIVHGRRGGSAMAAATVNAIAILSRAAS</sequence>
<evidence type="ECO:0000256" key="1">
    <source>
        <dbReference type="ARBA" id="ARBA00004953"/>
    </source>
</evidence>
<gene>
    <name evidence="6" type="ORF">SAMN02745911_0921</name>
</gene>
<evidence type="ECO:0000256" key="4">
    <source>
        <dbReference type="ARBA" id="ARBA00023235"/>
    </source>
</evidence>
<dbReference type="NCBIfam" id="NF006136">
    <property type="entry name" value="PRK08285.1"/>
    <property type="match status" value="1"/>
</dbReference>
<dbReference type="RefSeq" id="WP_060601958.1">
    <property type="nucleotide sequence ID" value="NZ_FQZC01000001.1"/>
</dbReference>
<keyword evidence="3" id="KW-0169">Cobalamin biosynthesis</keyword>
<evidence type="ECO:0000313" key="7">
    <source>
        <dbReference type="Proteomes" id="UP000184290"/>
    </source>
</evidence>
<protein>
    <submittedName>
        <fullName evidence="6">Precorrin-8X methylmutase</fullName>
    </submittedName>
</protein>
<organism evidence="6 7">
    <name type="scientific">Aureimonas altamirensis DSM 21988</name>
    <dbReference type="NCBI Taxonomy" id="1121026"/>
    <lineage>
        <taxon>Bacteria</taxon>
        <taxon>Pseudomonadati</taxon>
        <taxon>Pseudomonadota</taxon>
        <taxon>Alphaproteobacteria</taxon>
        <taxon>Hyphomicrobiales</taxon>
        <taxon>Aurantimonadaceae</taxon>
        <taxon>Aureimonas</taxon>
    </lineage>
</organism>
<name>A0ABY1I6V1_9HYPH</name>
<dbReference type="InterPro" id="IPR036588">
    <property type="entry name" value="CobH/CbiC_sf"/>
</dbReference>
<dbReference type="PANTHER" id="PTHR43588">
    <property type="entry name" value="COBALT-PRECORRIN-8 METHYLMUTASE"/>
    <property type="match status" value="1"/>
</dbReference>